<protein>
    <submittedName>
        <fullName evidence="1">Uncharacterized protein</fullName>
    </submittedName>
</protein>
<name>A0ABV5NBV9_9ACTN</name>
<dbReference type="EMBL" id="JBHMCY010000149">
    <property type="protein sequence ID" value="MFB9467771.1"/>
    <property type="molecule type" value="Genomic_DNA"/>
</dbReference>
<organism evidence="1 2">
    <name type="scientific">Streptomyces cinereospinus</name>
    <dbReference type="NCBI Taxonomy" id="285561"/>
    <lineage>
        <taxon>Bacteria</taxon>
        <taxon>Bacillati</taxon>
        <taxon>Actinomycetota</taxon>
        <taxon>Actinomycetes</taxon>
        <taxon>Kitasatosporales</taxon>
        <taxon>Streptomycetaceae</taxon>
        <taxon>Streptomyces</taxon>
    </lineage>
</organism>
<dbReference type="RefSeq" id="WP_381351086.1">
    <property type="nucleotide sequence ID" value="NZ_JBHMCY010000149.1"/>
</dbReference>
<evidence type="ECO:0000313" key="2">
    <source>
        <dbReference type="Proteomes" id="UP001589709"/>
    </source>
</evidence>
<dbReference type="Proteomes" id="UP001589709">
    <property type="component" value="Unassembled WGS sequence"/>
</dbReference>
<proteinExistence type="predicted"/>
<comment type="caution">
    <text evidence="1">The sequence shown here is derived from an EMBL/GenBank/DDBJ whole genome shotgun (WGS) entry which is preliminary data.</text>
</comment>
<accession>A0ABV5NBV9</accession>
<gene>
    <name evidence="1" type="ORF">ACFF45_35130</name>
</gene>
<keyword evidence="2" id="KW-1185">Reference proteome</keyword>
<sequence length="96" mass="10225">MTKATRDGIFGLLASQQRGGRAARHAVTLGPYTYIPAPAHCSTSVSGTLTKDGPPVTLRTTEPILRHFLDVMAELEADLARRWIGSQGASGFTTAK</sequence>
<evidence type="ECO:0000313" key="1">
    <source>
        <dbReference type="EMBL" id="MFB9467771.1"/>
    </source>
</evidence>
<reference evidence="1 2" key="1">
    <citation type="submission" date="2024-09" db="EMBL/GenBank/DDBJ databases">
        <authorList>
            <person name="Sun Q."/>
            <person name="Mori K."/>
        </authorList>
    </citation>
    <scope>NUCLEOTIDE SEQUENCE [LARGE SCALE GENOMIC DNA]</scope>
    <source>
        <strain evidence="1 2">JCM 6917</strain>
    </source>
</reference>